<reference evidence="2 3" key="6">
    <citation type="journal article" date="2011" name="Appl. Environ. Microbiol.">
        <title>Involvement of the azorhizobial chromosome partition gene (parA) in the onset of bacteroid differentiation during Sesbania rostrata stem nodule development.</title>
        <authorList>
            <person name="Liu CT."/>
            <person name="Lee KB."/>
            <person name="Wang YS."/>
            <person name="Peng MH."/>
            <person name="Lee KT."/>
            <person name="Suzuki S."/>
            <person name="Suzuki T."/>
            <person name="Oyaizu H."/>
        </authorList>
    </citation>
    <scope>NUCLEOTIDE SEQUENCE [LARGE SCALE GENOMIC DNA]</scope>
    <source>
        <strain evidence="3">ATCC 43989 / DSM 5975 / JCM 20966 / LMG 6465 / NBRC 14845 / NCIMB 13405 / ORS 571</strain>
    </source>
</reference>
<reference evidence="2 3" key="4">
    <citation type="journal article" date="2009" name="Appl. Environ. Microbiol.">
        <title>Comparative genome-wide transcriptional profiling of Azorhizobium caulinodans ORS571 grown under free-living and symbiotic conditions.</title>
        <authorList>
            <person name="Tsukada S."/>
            <person name="Aono T."/>
            <person name="Akiba N."/>
            <person name="Lee KB."/>
            <person name="Liu CT."/>
            <person name="Toyazaki H."/>
            <person name="Oyaizu H."/>
        </authorList>
    </citation>
    <scope>NUCLEOTIDE SEQUENCE [LARGE SCALE GENOMIC DNA]</scope>
    <source>
        <strain evidence="3">ATCC 43989 / DSM 5975 / JCM 20966 / LMG 6465 / NBRC 14845 / NCIMB 13405 / ORS 571</strain>
    </source>
</reference>
<dbReference type="HOGENOM" id="CLU_113195_0_0_5"/>
<evidence type="ECO:0000256" key="1">
    <source>
        <dbReference type="SAM" id="Phobius"/>
    </source>
</evidence>
<dbReference type="EMBL" id="AP009384">
    <property type="protein sequence ID" value="BAF89381.1"/>
    <property type="molecule type" value="Genomic_DNA"/>
</dbReference>
<reference evidence="2 3" key="5">
    <citation type="journal article" date="2010" name="Appl. Environ. Microbiol.">
        <title>phrR-like gene praR of Azorhizobium caulinodans ORS571 is essential for symbiosis with Sesbania rostrata and is involved in expression of reb genes.</title>
        <authorList>
            <person name="Akiba N."/>
            <person name="Aono T."/>
            <person name="Toyazaki H."/>
            <person name="Sato S."/>
            <person name="Oyaizu H."/>
        </authorList>
    </citation>
    <scope>NUCLEOTIDE SEQUENCE [LARGE SCALE GENOMIC DNA]</scope>
    <source>
        <strain evidence="3">ATCC 43989 / DSM 5975 / JCM 20966 / LMG 6465 / NBRC 14845 / NCIMB 13405 / ORS 571</strain>
    </source>
</reference>
<reference evidence="3" key="2">
    <citation type="submission" date="2007-04" db="EMBL/GenBank/DDBJ databases">
        <title>Complete genome sequence of the nitrogen-fixing bacterium Azorhizobium caulinodans ORS571.</title>
        <authorList>
            <person name="Lee K.B."/>
            <person name="Backer P.D."/>
            <person name="Aono T."/>
            <person name="Liu C.T."/>
            <person name="Suzuki S."/>
            <person name="Suzuki T."/>
            <person name="Kaneko T."/>
            <person name="Yamada M."/>
            <person name="Tabata S."/>
            <person name="Kupfer D.M."/>
            <person name="Najar F.Z."/>
            <person name="Wiley G.B."/>
            <person name="Roe B."/>
            <person name="Binnewies T."/>
            <person name="Ussery D."/>
            <person name="Vereecke D."/>
            <person name="Gevers D."/>
            <person name="Holsters M."/>
            <person name="Oyaizu H."/>
        </authorList>
    </citation>
    <scope>NUCLEOTIDE SEQUENCE [LARGE SCALE GENOMIC DNA]</scope>
    <source>
        <strain evidence="3">ATCC 43989 / DSM 5975 / JCM 20966 / LMG 6465 / NBRC 14845 / NCIMB 13405 / ORS 571</strain>
    </source>
</reference>
<dbReference type="KEGG" id="azc:AZC_3383"/>
<reference evidence="2 3" key="3">
    <citation type="journal article" date="2008" name="BMC Genomics">
        <title>The genome of the versatile nitrogen fixer Azorhizobium caulinodans ORS571.</title>
        <authorList>
            <person name="Lee KB."/>
            <person name="Backer P.D."/>
            <person name="Aono T."/>
            <person name="Liu CT."/>
            <person name="Suzuki S."/>
            <person name="Suzuki T."/>
            <person name="Kaneko T."/>
            <person name="Yamada M."/>
            <person name="Tabata S."/>
            <person name="Kupfer D.M."/>
            <person name="Najar F.Z."/>
            <person name="Wiley G.B."/>
            <person name="Roe B."/>
            <person name="Binnewies T.T."/>
            <person name="Ussery D.W."/>
            <person name="D'Haeze W."/>
            <person name="Herder J.D."/>
            <person name="Gevers D."/>
            <person name="Vereecke D."/>
            <person name="Holsters M."/>
            <person name="Oyaizu H."/>
        </authorList>
    </citation>
    <scope>NUCLEOTIDE SEQUENCE [LARGE SCALE GENOMIC DNA]</scope>
    <source>
        <strain evidence="3">ATCC 43989 / DSM 5975 / JCM 20966 / LMG 6465 / NBRC 14845 / NCIMB 13405 / ORS 571</strain>
    </source>
</reference>
<dbReference type="RefSeq" id="WP_012171906.1">
    <property type="nucleotide sequence ID" value="NC_009937.1"/>
</dbReference>
<dbReference type="eggNOG" id="ENOG5031AH0">
    <property type="taxonomic scope" value="Bacteria"/>
</dbReference>
<reference evidence="2 3" key="1">
    <citation type="journal article" date="2007" name="Appl. Environ. Microbiol.">
        <title>Rhizobial factors required for stem nodule maturation and maintenance in Sesbania rostrata-Azorhizobium caulinodans ORS571 symbiosis.</title>
        <authorList>
            <person name="Suzuki S."/>
            <person name="Aono T."/>
            <person name="Lee KB."/>
            <person name="Suzuki T."/>
            <person name="Liu CT."/>
            <person name="Miwa H."/>
            <person name="Wakao S."/>
            <person name="Iki T."/>
            <person name="Oyaizu H."/>
        </authorList>
    </citation>
    <scope>NUCLEOTIDE SEQUENCE [LARGE SCALE GENOMIC DNA]</scope>
    <source>
        <strain evidence="3">ATCC 43989 / DSM 5975 / JCM 20966 / LMG 6465 / NBRC 14845 / NCIMB 13405 / ORS 571</strain>
    </source>
</reference>
<keyword evidence="1" id="KW-0812">Transmembrane</keyword>
<evidence type="ECO:0008006" key="4">
    <source>
        <dbReference type="Google" id="ProtNLM"/>
    </source>
</evidence>
<protein>
    <recommendedName>
        <fullName evidence="4">DUF4381 domain-containing protein</fullName>
    </recommendedName>
</protein>
<keyword evidence="1" id="KW-0472">Membrane</keyword>
<dbReference type="InterPro" id="IPR025489">
    <property type="entry name" value="DUF4381"/>
</dbReference>
<keyword evidence="1" id="KW-1133">Transmembrane helix</keyword>
<dbReference type="STRING" id="438753.AZC_3383"/>
<gene>
    <name evidence="2" type="ordered locus">AZC_3383</name>
</gene>
<dbReference type="Proteomes" id="UP000000270">
    <property type="component" value="Chromosome"/>
</dbReference>
<evidence type="ECO:0000313" key="3">
    <source>
        <dbReference type="Proteomes" id="UP000000270"/>
    </source>
</evidence>
<dbReference type="Pfam" id="PF14316">
    <property type="entry name" value="DUF4381"/>
    <property type="match status" value="1"/>
</dbReference>
<proteinExistence type="predicted"/>
<organism evidence="2 3">
    <name type="scientific">Azorhizobium caulinodans (strain ATCC 43989 / DSM 5975 / JCM 20966 / LMG 6465 / NBRC 14845 / NCIMB 13405 / ORS 571)</name>
    <dbReference type="NCBI Taxonomy" id="438753"/>
    <lineage>
        <taxon>Bacteria</taxon>
        <taxon>Pseudomonadati</taxon>
        <taxon>Pseudomonadota</taxon>
        <taxon>Alphaproteobacteria</taxon>
        <taxon>Hyphomicrobiales</taxon>
        <taxon>Xanthobacteraceae</taxon>
        <taxon>Azorhizobium</taxon>
    </lineage>
</organism>
<accession>A8IIA9</accession>
<dbReference type="AlphaFoldDB" id="A8IIA9"/>
<name>A8IIA9_AZOC5</name>
<keyword evidence="3" id="KW-1185">Reference proteome</keyword>
<sequence length="203" mass="21295">MIASLSLPRGDALLRLAQFQPAPGSAPAAAPGGADAGAQAPALQLDPGASDPLIALKDIHLPEPVSFWPLAPGWWMLLGLVIVLLLLAALLEWRRRQTLGYKAQRALDAIAKDTVRYADARAVGAEAAVLVRRILLSRGGAQAAVLTGADWQAYLAQGKGALPQEIGRFLAVAPYLPPGAQEAAGMDRAALVAALRRWIRGHA</sequence>
<evidence type="ECO:0000313" key="2">
    <source>
        <dbReference type="EMBL" id="BAF89381.1"/>
    </source>
</evidence>
<feature type="transmembrane region" description="Helical" evidence="1">
    <location>
        <begin position="74"/>
        <end position="93"/>
    </location>
</feature>